<gene>
    <name evidence="3" type="ORF">OH76DRAFT_1459651</name>
</gene>
<evidence type="ECO:0000259" key="2">
    <source>
        <dbReference type="Pfam" id="PF26640"/>
    </source>
</evidence>
<evidence type="ECO:0000313" key="3">
    <source>
        <dbReference type="EMBL" id="RDX39686.1"/>
    </source>
</evidence>
<dbReference type="EMBL" id="KZ857678">
    <property type="protein sequence ID" value="RDX39686.1"/>
    <property type="molecule type" value="Genomic_DNA"/>
</dbReference>
<dbReference type="Pfam" id="PF06985">
    <property type="entry name" value="HET"/>
    <property type="match status" value="1"/>
</dbReference>
<feature type="domain" description="Heterokaryon incompatibility" evidence="1">
    <location>
        <begin position="20"/>
        <end position="84"/>
    </location>
</feature>
<name>A0A371CHD5_9APHY</name>
<feature type="domain" description="DUF8212" evidence="2">
    <location>
        <begin position="186"/>
        <end position="216"/>
    </location>
</feature>
<dbReference type="OrthoDB" id="2727312at2759"/>
<evidence type="ECO:0000313" key="4">
    <source>
        <dbReference type="Proteomes" id="UP000256964"/>
    </source>
</evidence>
<dbReference type="InterPro" id="IPR010730">
    <property type="entry name" value="HET"/>
</dbReference>
<dbReference type="Proteomes" id="UP000256964">
    <property type="component" value="Unassembled WGS sequence"/>
</dbReference>
<dbReference type="InterPro" id="IPR058525">
    <property type="entry name" value="DUF8212"/>
</dbReference>
<dbReference type="STRING" id="139420.A0A371CHD5"/>
<accession>A0A371CHD5</accession>
<dbReference type="PANTHER" id="PTHR10622:SF10">
    <property type="entry name" value="HET DOMAIN-CONTAINING PROTEIN"/>
    <property type="match status" value="1"/>
</dbReference>
<protein>
    <submittedName>
        <fullName evidence="3">HET-domain-containing protein</fullName>
    </submittedName>
</protein>
<organism evidence="3 4">
    <name type="scientific">Lentinus brumalis</name>
    <dbReference type="NCBI Taxonomy" id="2498619"/>
    <lineage>
        <taxon>Eukaryota</taxon>
        <taxon>Fungi</taxon>
        <taxon>Dikarya</taxon>
        <taxon>Basidiomycota</taxon>
        <taxon>Agaricomycotina</taxon>
        <taxon>Agaricomycetes</taxon>
        <taxon>Polyporales</taxon>
        <taxon>Polyporaceae</taxon>
        <taxon>Lentinus</taxon>
    </lineage>
</organism>
<keyword evidence="4" id="KW-1185">Reference proteome</keyword>
<dbReference type="AlphaFoldDB" id="A0A371CHD5"/>
<dbReference type="PANTHER" id="PTHR10622">
    <property type="entry name" value="HET DOMAIN-CONTAINING PROTEIN"/>
    <property type="match status" value="1"/>
</dbReference>
<proteinExistence type="predicted"/>
<reference evidence="3 4" key="1">
    <citation type="journal article" date="2018" name="Biotechnol. Biofuels">
        <title>Integrative visual omics of the white-rot fungus Polyporus brumalis exposes the biotechnological potential of its oxidative enzymes for delignifying raw plant biomass.</title>
        <authorList>
            <person name="Miyauchi S."/>
            <person name="Rancon A."/>
            <person name="Drula E."/>
            <person name="Hage H."/>
            <person name="Chaduli D."/>
            <person name="Favel A."/>
            <person name="Grisel S."/>
            <person name="Henrissat B."/>
            <person name="Herpoel-Gimbert I."/>
            <person name="Ruiz-Duenas F.J."/>
            <person name="Chevret D."/>
            <person name="Hainaut M."/>
            <person name="Lin J."/>
            <person name="Wang M."/>
            <person name="Pangilinan J."/>
            <person name="Lipzen A."/>
            <person name="Lesage-Meessen L."/>
            <person name="Navarro D."/>
            <person name="Riley R."/>
            <person name="Grigoriev I.V."/>
            <person name="Zhou S."/>
            <person name="Raouche S."/>
            <person name="Rosso M.N."/>
        </authorList>
    </citation>
    <scope>NUCLEOTIDE SEQUENCE [LARGE SCALE GENOMIC DNA]</scope>
    <source>
        <strain evidence="3 4">BRFM 1820</strain>
    </source>
</reference>
<sequence>MWLADTWTGEFVVKKNGPRYAILSHVWKVEGKPSMSEKIRRACAVARAHGYRSIWVDSCCIDKTSSAELSEAINSMFAWYRDASSPRAYNSYFRESMWFTRGWTLQELLAPAVVIETKSSLASLIALVTTIPTSVLLCTPPFRDFNVARRMSWASKRSTTRVEDEAYSLLSIFDINMPTLYGEGSRAFRRLQEEILRRIPDDSIFAWFPCRCPLGPHPHVRHPRDSRVL</sequence>
<dbReference type="Pfam" id="PF26640">
    <property type="entry name" value="DUF8212"/>
    <property type="match status" value="1"/>
</dbReference>
<evidence type="ECO:0000259" key="1">
    <source>
        <dbReference type="Pfam" id="PF06985"/>
    </source>
</evidence>